<accession>A0A371EA64</accession>
<dbReference type="EMBL" id="QJKJ01015192">
    <property type="protein sequence ID" value="RDX62923.1"/>
    <property type="molecule type" value="Genomic_DNA"/>
</dbReference>
<protein>
    <submittedName>
        <fullName evidence="1">Copia protein</fullName>
    </submittedName>
</protein>
<gene>
    <name evidence="1" type="primary">GIP</name>
    <name evidence="1" type="ORF">CR513_58698</name>
</gene>
<dbReference type="STRING" id="157652.A0A371EA64"/>
<sequence>MTNPGKGMLFRREGTLSVEIYIDANYAGSIMDRRNTFEYSMFLGGNLVTWRIYKQNVVARSSVEVEFQTMVHDICEVLWMKIILDDLKVKYEGPTKFFYDNSAISIAYNLVQHNMTKHKVIKRHFIKEKLDSRLIVTTHVPIGLQVADIFTKGLPIARFQELNGNRLGPKGNASVVSLRSGRELPQQAALQQKPR</sequence>
<proteinExistence type="predicted"/>
<dbReference type="OrthoDB" id="414945at2759"/>
<reference evidence="1" key="1">
    <citation type="submission" date="2018-05" db="EMBL/GenBank/DDBJ databases">
        <title>Draft genome of Mucuna pruriens seed.</title>
        <authorList>
            <person name="Nnadi N.E."/>
            <person name="Vos R."/>
            <person name="Hasami M.H."/>
            <person name="Devisetty U.K."/>
            <person name="Aguiy J.C."/>
        </authorList>
    </citation>
    <scope>NUCLEOTIDE SEQUENCE [LARGE SCALE GENOMIC DNA]</scope>
    <source>
        <strain evidence="1">JCA_2017</strain>
    </source>
</reference>
<comment type="caution">
    <text evidence="1">The sequence shown here is derived from an EMBL/GenBank/DDBJ whole genome shotgun (WGS) entry which is preliminary data.</text>
</comment>
<feature type="non-terminal residue" evidence="1">
    <location>
        <position position="1"/>
    </location>
</feature>
<keyword evidence="2" id="KW-1185">Reference proteome</keyword>
<dbReference type="AlphaFoldDB" id="A0A371EA64"/>
<dbReference type="CDD" id="cd09272">
    <property type="entry name" value="RNase_HI_RT_Ty1"/>
    <property type="match status" value="1"/>
</dbReference>
<dbReference type="PANTHER" id="PTHR11439:SF440">
    <property type="entry name" value="INTEGRASE CATALYTIC DOMAIN-CONTAINING PROTEIN"/>
    <property type="match status" value="1"/>
</dbReference>
<dbReference type="Proteomes" id="UP000257109">
    <property type="component" value="Unassembled WGS sequence"/>
</dbReference>
<evidence type="ECO:0000313" key="1">
    <source>
        <dbReference type="EMBL" id="RDX62923.1"/>
    </source>
</evidence>
<dbReference type="PANTHER" id="PTHR11439">
    <property type="entry name" value="GAG-POL-RELATED RETROTRANSPOSON"/>
    <property type="match status" value="1"/>
</dbReference>
<name>A0A371EA64_MUCPR</name>
<organism evidence="1 2">
    <name type="scientific">Mucuna pruriens</name>
    <name type="common">Velvet bean</name>
    <name type="synonym">Dolichos pruriens</name>
    <dbReference type="NCBI Taxonomy" id="157652"/>
    <lineage>
        <taxon>Eukaryota</taxon>
        <taxon>Viridiplantae</taxon>
        <taxon>Streptophyta</taxon>
        <taxon>Embryophyta</taxon>
        <taxon>Tracheophyta</taxon>
        <taxon>Spermatophyta</taxon>
        <taxon>Magnoliopsida</taxon>
        <taxon>eudicotyledons</taxon>
        <taxon>Gunneridae</taxon>
        <taxon>Pentapetalae</taxon>
        <taxon>rosids</taxon>
        <taxon>fabids</taxon>
        <taxon>Fabales</taxon>
        <taxon>Fabaceae</taxon>
        <taxon>Papilionoideae</taxon>
        <taxon>50 kb inversion clade</taxon>
        <taxon>NPAAA clade</taxon>
        <taxon>indigoferoid/millettioid clade</taxon>
        <taxon>Phaseoleae</taxon>
        <taxon>Mucuna</taxon>
    </lineage>
</organism>
<evidence type="ECO:0000313" key="2">
    <source>
        <dbReference type="Proteomes" id="UP000257109"/>
    </source>
</evidence>